<name>A0A9Q1HUF0_CONCO</name>
<feature type="region of interest" description="Disordered" evidence="1">
    <location>
        <begin position="259"/>
        <end position="288"/>
    </location>
</feature>
<sequence length="288" mass="32390">MIIDSLRNTESSIDMSDEYEGTLQTGQAPPSGGTSKAVDVVHKARHPGTLGEAREDDKNVDSMEFGTPSQDSDSDDSVDRGIEEAIQEYLKKKGDHKRKVEPTASPSPVPKHLKRECPFSDTPQDLDGNMILTASGNHIPKRNVVQVKMNQPLPLELSSRGSNYVEIKSRDLSKGGDKKYCTREREECMREGADLVREGYEECIDETGDESEGSPSASQRSRGKKQFPKLCLSTAIDPGESFRPYIILTSPERKLRYSRRSIRVEDQQKSKKKKLVKRKLQFHRYQSS</sequence>
<dbReference type="PANTHER" id="PTHR15724:SF0">
    <property type="entry name" value="PROTEIN PHOSPHATASE 1 REGULATORY SUBUNIT 26"/>
    <property type="match status" value="1"/>
</dbReference>
<evidence type="ECO:0000256" key="1">
    <source>
        <dbReference type="SAM" id="MobiDB-lite"/>
    </source>
</evidence>
<protein>
    <recommendedName>
        <fullName evidence="2">Protein phosphatase 1 regulatory subunit 26 N-terminal domain-containing protein</fullName>
    </recommendedName>
</protein>
<feature type="compositionally biased region" description="Polar residues" evidence="1">
    <location>
        <begin position="22"/>
        <end position="34"/>
    </location>
</feature>
<evidence type="ECO:0000313" key="4">
    <source>
        <dbReference type="Proteomes" id="UP001152803"/>
    </source>
</evidence>
<accession>A0A9Q1HUF0</accession>
<gene>
    <name evidence="3" type="ORF">COCON_G00170710</name>
</gene>
<feature type="region of interest" description="Disordered" evidence="1">
    <location>
        <begin position="1"/>
        <end position="134"/>
    </location>
</feature>
<feature type="compositionally biased region" description="Acidic residues" evidence="1">
    <location>
        <begin position="201"/>
        <end position="212"/>
    </location>
</feature>
<keyword evidence="4" id="KW-1185">Reference proteome</keyword>
<evidence type="ECO:0000313" key="3">
    <source>
        <dbReference type="EMBL" id="KAJ8261348.1"/>
    </source>
</evidence>
<dbReference type="EMBL" id="JAFJMO010000012">
    <property type="protein sequence ID" value="KAJ8261348.1"/>
    <property type="molecule type" value="Genomic_DNA"/>
</dbReference>
<dbReference type="GO" id="GO:0004864">
    <property type="term" value="F:protein phosphatase inhibitor activity"/>
    <property type="evidence" value="ECO:0007669"/>
    <property type="project" value="InterPro"/>
</dbReference>
<dbReference type="AlphaFoldDB" id="A0A9Q1HUF0"/>
<evidence type="ECO:0000259" key="2">
    <source>
        <dbReference type="Pfam" id="PF15740"/>
    </source>
</evidence>
<feature type="compositionally biased region" description="Polar residues" evidence="1">
    <location>
        <begin position="1"/>
        <end position="14"/>
    </location>
</feature>
<dbReference type="OrthoDB" id="9939953at2759"/>
<reference evidence="3" key="1">
    <citation type="journal article" date="2023" name="Science">
        <title>Genome structures resolve the early diversification of teleost fishes.</title>
        <authorList>
            <person name="Parey E."/>
            <person name="Louis A."/>
            <person name="Montfort J."/>
            <person name="Bouchez O."/>
            <person name="Roques C."/>
            <person name="Iampietro C."/>
            <person name="Lluch J."/>
            <person name="Castinel A."/>
            <person name="Donnadieu C."/>
            <person name="Desvignes T."/>
            <person name="Floi Bucao C."/>
            <person name="Jouanno E."/>
            <person name="Wen M."/>
            <person name="Mejri S."/>
            <person name="Dirks R."/>
            <person name="Jansen H."/>
            <person name="Henkel C."/>
            <person name="Chen W.J."/>
            <person name="Zahm M."/>
            <person name="Cabau C."/>
            <person name="Klopp C."/>
            <person name="Thompson A.W."/>
            <person name="Robinson-Rechavi M."/>
            <person name="Braasch I."/>
            <person name="Lecointre G."/>
            <person name="Bobe J."/>
            <person name="Postlethwait J.H."/>
            <person name="Berthelot C."/>
            <person name="Roest Crollius H."/>
            <person name="Guiguen Y."/>
        </authorList>
    </citation>
    <scope>NUCLEOTIDE SEQUENCE</scope>
    <source>
        <strain evidence="3">Concon-B</strain>
    </source>
</reference>
<feature type="region of interest" description="Disordered" evidence="1">
    <location>
        <begin position="201"/>
        <end position="228"/>
    </location>
</feature>
<feature type="compositionally biased region" description="Basic and acidic residues" evidence="1">
    <location>
        <begin position="52"/>
        <end position="61"/>
    </location>
</feature>
<dbReference type="Proteomes" id="UP001152803">
    <property type="component" value="Unassembled WGS sequence"/>
</dbReference>
<feature type="domain" description="Protein phosphatase 1 regulatory subunit 26 N-terminal" evidence="2">
    <location>
        <begin position="1"/>
        <end position="127"/>
    </location>
</feature>
<dbReference type="InterPro" id="IPR026130">
    <property type="entry name" value="PPP1R26"/>
</dbReference>
<comment type="caution">
    <text evidence="3">The sequence shown here is derived from an EMBL/GenBank/DDBJ whole genome shotgun (WGS) entry which is preliminary data.</text>
</comment>
<dbReference type="Pfam" id="PF15740">
    <property type="entry name" value="PPP1R26_N"/>
    <property type="match status" value="1"/>
</dbReference>
<feature type="compositionally biased region" description="Basic residues" evidence="1">
    <location>
        <begin position="270"/>
        <end position="282"/>
    </location>
</feature>
<dbReference type="InterPro" id="IPR031474">
    <property type="entry name" value="PPP1R26_N"/>
</dbReference>
<proteinExistence type="predicted"/>
<organism evidence="3 4">
    <name type="scientific">Conger conger</name>
    <name type="common">Conger eel</name>
    <name type="synonym">Muraena conger</name>
    <dbReference type="NCBI Taxonomy" id="82655"/>
    <lineage>
        <taxon>Eukaryota</taxon>
        <taxon>Metazoa</taxon>
        <taxon>Chordata</taxon>
        <taxon>Craniata</taxon>
        <taxon>Vertebrata</taxon>
        <taxon>Euteleostomi</taxon>
        <taxon>Actinopterygii</taxon>
        <taxon>Neopterygii</taxon>
        <taxon>Teleostei</taxon>
        <taxon>Anguilliformes</taxon>
        <taxon>Congridae</taxon>
        <taxon>Conger</taxon>
    </lineage>
</organism>
<dbReference type="PANTHER" id="PTHR15724">
    <property type="entry name" value="PROTEIN PHOSPHATASE 1 REGULATORY SUBUNIT 26"/>
    <property type="match status" value="1"/>
</dbReference>